<dbReference type="EMBL" id="JABCKV010000021">
    <property type="protein sequence ID" value="KAG5646450.1"/>
    <property type="molecule type" value="Genomic_DNA"/>
</dbReference>
<reference evidence="2" key="1">
    <citation type="submission" date="2020-07" db="EMBL/GenBank/DDBJ databases">
        <authorList>
            <person name="Nieuwenhuis M."/>
            <person name="Van De Peppel L.J.J."/>
        </authorList>
    </citation>
    <scope>NUCLEOTIDE SEQUENCE</scope>
    <source>
        <strain evidence="2">AP01</strain>
        <tissue evidence="2">Mycelium</tissue>
    </source>
</reference>
<comment type="caution">
    <text evidence="2">The sequence shown here is derived from an EMBL/GenBank/DDBJ whole genome shotgun (WGS) entry which is preliminary data.</text>
</comment>
<feature type="region of interest" description="Disordered" evidence="1">
    <location>
        <begin position="31"/>
        <end position="50"/>
    </location>
</feature>
<sequence>MLPSPDSSPQLVLHNRTNALDTPIQTKLSFALPTPPYDKNGKRRAATGHFTGLKKRKLSFEERSDALGGSEESENDSDDVEMENVAVSNAKARRYTTFQRSMRTVMAVPGRARQEAPSTRTILQSFVSSNKSDVFKCESNNENAFLTPPYACSYSHGAKKGDTSLLAVATEQGTLQLLNTLKRRDWDPGAY</sequence>
<keyword evidence="3" id="KW-1185">Reference proteome</keyword>
<feature type="compositionally biased region" description="Basic residues" evidence="1">
    <location>
        <begin position="41"/>
        <end position="50"/>
    </location>
</feature>
<gene>
    <name evidence="2" type="ORF">DXG03_003500</name>
</gene>
<evidence type="ECO:0000313" key="3">
    <source>
        <dbReference type="Proteomes" id="UP000775547"/>
    </source>
</evidence>
<dbReference type="AlphaFoldDB" id="A0A9P7GFN2"/>
<reference evidence="2" key="2">
    <citation type="submission" date="2021-10" db="EMBL/GenBank/DDBJ databases">
        <title>Phylogenomics reveals ancestral predisposition of the termite-cultivated fungus Termitomyces towards a domesticated lifestyle.</title>
        <authorList>
            <person name="Auxier B."/>
            <person name="Grum-Grzhimaylo A."/>
            <person name="Cardenas M.E."/>
            <person name="Lodge J.D."/>
            <person name="Laessoe T."/>
            <person name="Pedersen O."/>
            <person name="Smith M.E."/>
            <person name="Kuyper T.W."/>
            <person name="Franco-Molano E.A."/>
            <person name="Baroni T.J."/>
            <person name="Aanen D.K."/>
        </authorList>
    </citation>
    <scope>NUCLEOTIDE SEQUENCE</scope>
    <source>
        <strain evidence="2">AP01</strain>
        <tissue evidence="2">Mycelium</tissue>
    </source>
</reference>
<dbReference type="OrthoDB" id="2096344at2759"/>
<protein>
    <submittedName>
        <fullName evidence="2">Uncharacterized protein</fullName>
    </submittedName>
</protein>
<name>A0A9P7GFN2_9AGAR</name>
<feature type="compositionally biased region" description="Acidic residues" evidence="1">
    <location>
        <begin position="71"/>
        <end position="82"/>
    </location>
</feature>
<proteinExistence type="predicted"/>
<evidence type="ECO:0000313" key="2">
    <source>
        <dbReference type="EMBL" id="KAG5646450.1"/>
    </source>
</evidence>
<feature type="region of interest" description="Disordered" evidence="1">
    <location>
        <begin position="61"/>
        <end position="82"/>
    </location>
</feature>
<dbReference type="Proteomes" id="UP000775547">
    <property type="component" value="Unassembled WGS sequence"/>
</dbReference>
<accession>A0A9P7GFN2</accession>
<evidence type="ECO:0000256" key="1">
    <source>
        <dbReference type="SAM" id="MobiDB-lite"/>
    </source>
</evidence>
<organism evidence="2 3">
    <name type="scientific">Asterophora parasitica</name>
    <dbReference type="NCBI Taxonomy" id="117018"/>
    <lineage>
        <taxon>Eukaryota</taxon>
        <taxon>Fungi</taxon>
        <taxon>Dikarya</taxon>
        <taxon>Basidiomycota</taxon>
        <taxon>Agaricomycotina</taxon>
        <taxon>Agaricomycetes</taxon>
        <taxon>Agaricomycetidae</taxon>
        <taxon>Agaricales</taxon>
        <taxon>Tricholomatineae</taxon>
        <taxon>Lyophyllaceae</taxon>
        <taxon>Asterophora</taxon>
    </lineage>
</organism>